<accession>A0ABW4W2E3</accession>
<evidence type="ECO:0000313" key="1">
    <source>
        <dbReference type="EMBL" id="MFD2045697.1"/>
    </source>
</evidence>
<sequence>MKELLYSNDNNTRLRDIYEENFYDSTILDSFDYGLYGKTKNGDYIIRSLIYKGLKLIFVVSPFSIILVNYVPVHAEFTTTESVFFAGLKKELLKIFICPLSLEGHSFKCINTYEPFYNFCNDYCDGRLSIENNRLFWKDINQYIKYGPNKGIYDVIQSDSLSLIYKYERKKSDPSFKVYNPGIRIPKD</sequence>
<dbReference type="RefSeq" id="WP_377558337.1">
    <property type="nucleotide sequence ID" value="NZ_JBHUHQ010000020.1"/>
</dbReference>
<keyword evidence="2" id="KW-1185">Reference proteome</keyword>
<evidence type="ECO:0000313" key="2">
    <source>
        <dbReference type="Proteomes" id="UP001597383"/>
    </source>
</evidence>
<reference evidence="2" key="1">
    <citation type="journal article" date="2019" name="Int. J. Syst. Evol. Microbiol.">
        <title>The Global Catalogue of Microorganisms (GCM) 10K type strain sequencing project: providing services to taxonomists for standard genome sequencing and annotation.</title>
        <authorList>
            <consortium name="The Broad Institute Genomics Platform"/>
            <consortium name="The Broad Institute Genome Sequencing Center for Infectious Disease"/>
            <person name="Wu L."/>
            <person name="Ma J."/>
        </authorList>
    </citation>
    <scope>NUCLEOTIDE SEQUENCE [LARGE SCALE GENOMIC DNA]</scope>
    <source>
        <strain evidence="2">R28</strain>
    </source>
</reference>
<gene>
    <name evidence="1" type="ORF">ACFSJF_15585</name>
</gene>
<name>A0ABW4W2E3_9BACI</name>
<protein>
    <submittedName>
        <fullName evidence="1">Uncharacterized protein</fullName>
    </submittedName>
</protein>
<comment type="caution">
    <text evidence="1">The sequence shown here is derived from an EMBL/GenBank/DDBJ whole genome shotgun (WGS) entry which is preliminary data.</text>
</comment>
<dbReference type="EMBL" id="JBHUHQ010000020">
    <property type="protein sequence ID" value="MFD2045697.1"/>
    <property type="molecule type" value="Genomic_DNA"/>
</dbReference>
<proteinExistence type="predicted"/>
<dbReference type="Proteomes" id="UP001597383">
    <property type="component" value="Unassembled WGS sequence"/>
</dbReference>
<organism evidence="1 2">
    <name type="scientific">Ornithinibacillus salinisoli</name>
    <dbReference type="NCBI Taxonomy" id="1848459"/>
    <lineage>
        <taxon>Bacteria</taxon>
        <taxon>Bacillati</taxon>
        <taxon>Bacillota</taxon>
        <taxon>Bacilli</taxon>
        <taxon>Bacillales</taxon>
        <taxon>Bacillaceae</taxon>
        <taxon>Ornithinibacillus</taxon>
    </lineage>
</organism>